<dbReference type="Proteomes" id="UP001523565">
    <property type="component" value="Unassembled WGS sequence"/>
</dbReference>
<proteinExistence type="predicted"/>
<evidence type="ECO:0000313" key="2">
    <source>
        <dbReference type="EMBL" id="MCP1110815.1"/>
    </source>
</evidence>
<evidence type="ECO:0000259" key="1">
    <source>
        <dbReference type="Pfam" id="PF01863"/>
    </source>
</evidence>
<comment type="caution">
    <text evidence="2">The sequence shown here is derived from an EMBL/GenBank/DDBJ whole genome shotgun (WGS) entry which is preliminary data.</text>
</comment>
<protein>
    <submittedName>
        <fullName evidence="2">M48 family metallopeptidase</fullName>
    </submittedName>
</protein>
<gene>
    <name evidence="2" type="ORF">NK118_11175</name>
</gene>
<evidence type="ECO:0000313" key="3">
    <source>
        <dbReference type="Proteomes" id="UP001523565"/>
    </source>
</evidence>
<dbReference type="EMBL" id="JAMZFV010000018">
    <property type="protein sequence ID" value="MCP1110815.1"/>
    <property type="molecule type" value="Genomic_DNA"/>
</dbReference>
<reference evidence="2 3" key="1">
    <citation type="journal article" date="2022" name="Genome Biol. Evol.">
        <title>Host diet, physiology and behaviors set the stage for Lachnospiraceae cladogenesis.</title>
        <authorList>
            <person name="Vera-Ponce De Leon A."/>
            <person name="Schneider M."/>
            <person name="Jahnes B.C."/>
            <person name="Sadowski V."/>
            <person name="Camuy-Velez L.A."/>
            <person name="Duan J."/>
            <person name="Sabree Z.L."/>
        </authorList>
    </citation>
    <scope>NUCLEOTIDE SEQUENCE [LARGE SCALE GENOMIC DNA]</scope>
    <source>
        <strain evidence="2 3">PAL227</strain>
    </source>
</reference>
<dbReference type="InterPro" id="IPR053136">
    <property type="entry name" value="UTP_pyrophosphatase-like"/>
</dbReference>
<feature type="domain" description="YgjP-like metallopeptidase" evidence="1">
    <location>
        <begin position="49"/>
        <end position="145"/>
    </location>
</feature>
<dbReference type="PANTHER" id="PTHR30399">
    <property type="entry name" value="UNCHARACTERIZED PROTEIN YGJP"/>
    <property type="match status" value="1"/>
</dbReference>
<keyword evidence="3" id="KW-1185">Reference proteome</keyword>
<dbReference type="CDD" id="cd07344">
    <property type="entry name" value="M48_yhfN_like"/>
    <property type="match status" value="1"/>
</dbReference>
<accession>A0ABT1EJC8</accession>
<dbReference type="Pfam" id="PF01863">
    <property type="entry name" value="YgjP-like"/>
    <property type="match status" value="1"/>
</dbReference>
<name>A0ABT1EJC8_9FIRM</name>
<organism evidence="2 3">
    <name type="scientific">Ohessyouella blattaphilus</name>
    <dbReference type="NCBI Taxonomy" id="2949333"/>
    <lineage>
        <taxon>Bacteria</taxon>
        <taxon>Bacillati</taxon>
        <taxon>Bacillota</taxon>
        <taxon>Clostridia</taxon>
        <taxon>Lachnospirales</taxon>
        <taxon>Lachnospiraceae</taxon>
        <taxon>Ohessyouella</taxon>
    </lineage>
</organism>
<dbReference type="PANTHER" id="PTHR30399:SF1">
    <property type="entry name" value="UTP PYROPHOSPHATASE"/>
    <property type="match status" value="1"/>
</dbReference>
<dbReference type="InterPro" id="IPR002725">
    <property type="entry name" value="YgjP-like_metallopeptidase"/>
</dbReference>
<dbReference type="Gene3D" id="3.30.2010.10">
    <property type="entry name" value="Metalloproteases ('zincins'), catalytic domain"/>
    <property type="match status" value="1"/>
</dbReference>
<sequence>MTAPLGASDEEIEAVLKEKQDWIRKSREKVIARSQKTIEEPALSKEELQKLAQKVEVYADKWEPVLGVKAISFTLRRMKTRWGSCSISSKRIRINTKLAYYPDRCLEYVVVHELCHLLEAGHNKKFWGQVEKALPDYKETIKLLKE</sequence>